<reference evidence="1" key="1">
    <citation type="journal article" date="2012" name="PLoS ONE">
        <title>Gene sets for utilization of primary and secondary nutrition supplies in the distal gut of endangered iberian lynx.</title>
        <authorList>
            <person name="Alcaide M."/>
            <person name="Messina E."/>
            <person name="Richter M."/>
            <person name="Bargiela R."/>
            <person name="Peplies J."/>
            <person name="Huws S.A."/>
            <person name="Newbold C.J."/>
            <person name="Golyshin P.N."/>
            <person name="Simon M.A."/>
            <person name="Lopez G."/>
            <person name="Yakimov M.M."/>
            <person name="Ferrer M."/>
        </authorList>
    </citation>
    <scope>NUCLEOTIDE SEQUENCE</scope>
</reference>
<comment type="caution">
    <text evidence="1">The sequence shown here is derived from an EMBL/GenBank/DDBJ whole genome shotgun (WGS) entry which is preliminary data.</text>
</comment>
<sequence length="46" mass="5304">MYSADCLKSQAFLKTVTARMHRSALELSGSTHGFVKKTRKLSRWFK</sequence>
<dbReference type="EMBL" id="AMCI01001002">
    <property type="protein sequence ID" value="EJX06981.1"/>
    <property type="molecule type" value="Genomic_DNA"/>
</dbReference>
<gene>
    <name evidence="1" type="ORF">EVA_04907</name>
</gene>
<name>J9D2X4_9ZZZZ</name>
<protein>
    <submittedName>
        <fullName evidence="1">Uncharacterized protein</fullName>
    </submittedName>
</protein>
<accession>J9D2X4</accession>
<dbReference type="AlphaFoldDB" id="J9D2X4"/>
<proteinExistence type="predicted"/>
<organism evidence="1">
    <name type="scientific">gut metagenome</name>
    <dbReference type="NCBI Taxonomy" id="749906"/>
    <lineage>
        <taxon>unclassified sequences</taxon>
        <taxon>metagenomes</taxon>
        <taxon>organismal metagenomes</taxon>
    </lineage>
</organism>
<evidence type="ECO:0000313" key="1">
    <source>
        <dbReference type="EMBL" id="EJX06981.1"/>
    </source>
</evidence>